<organism evidence="1 3">
    <name type="scientific">Tetracentron sinense</name>
    <name type="common">Spur-leaf</name>
    <dbReference type="NCBI Taxonomy" id="13715"/>
    <lineage>
        <taxon>Eukaryota</taxon>
        <taxon>Viridiplantae</taxon>
        <taxon>Streptophyta</taxon>
        <taxon>Embryophyta</taxon>
        <taxon>Tracheophyta</taxon>
        <taxon>Spermatophyta</taxon>
        <taxon>Magnoliopsida</taxon>
        <taxon>Trochodendrales</taxon>
        <taxon>Trochodendraceae</taxon>
        <taxon>Tetracentron</taxon>
    </lineage>
</organism>
<keyword evidence="3" id="KW-1185">Reference proteome</keyword>
<gene>
    <name evidence="1" type="ORF">HHK36_000509</name>
    <name evidence="2" type="ORF">HHK36_000529</name>
</gene>
<proteinExistence type="predicted"/>
<reference evidence="1 3" key="1">
    <citation type="submission" date="2020-04" db="EMBL/GenBank/DDBJ databases">
        <title>Plant Genome Project.</title>
        <authorList>
            <person name="Zhang R.-G."/>
        </authorList>
    </citation>
    <scope>NUCLEOTIDE SEQUENCE [LARGE SCALE GENOMIC DNA]</scope>
    <source>
        <strain evidence="1">YNK0</strain>
        <tissue evidence="1">Leaf</tissue>
    </source>
</reference>
<dbReference type="Proteomes" id="UP000655225">
    <property type="component" value="Unassembled WGS sequence"/>
</dbReference>
<dbReference type="OMA" id="INMERSW"/>
<dbReference type="EMBL" id="JABCRI010000001">
    <property type="protein sequence ID" value="KAF8412561.1"/>
    <property type="molecule type" value="Genomic_DNA"/>
</dbReference>
<sequence length="119" mass="13731">MALSCLICHTLKRTDSETDMGYEHDKPRLRVCCVKVERSWSAGNLTPPRYEQIRNESRVVTKKARNGHRRLHTTGAVACEGLAVAEEPRLLRSCGMRRDWSFEDLEQRWAGKRNEGRGF</sequence>
<dbReference type="OrthoDB" id="1847777at2759"/>
<dbReference type="PANTHER" id="PTHR36019">
    <property type="entry name" value="PLANT/PROTEIN"/>
    <property type="match status" value="1"/>
</dbReference>
<comment type="caution">
    <text evidence="1">The sequence shown here is derived from an EMBL/GenBank/DDBJ whole genome shotgun (WGS) entry which is preliminary data.</text>
</comment>
<evidence type="ECO:0000313" key="3">
    <source>
        <dbReference type="Proteomes" id="UP000655225"/>
    </source>
</evidence>
<evidence type="ECO:0000313" key="1">
    <source>
        <dbReference type="EMBL" id="KAF8412541.1"/>
    </source>
</evidence>
<dbReference type="PANTHER" id="PTHR36019:SF3">
    <property type="entry name" value="PLANT_PROTEIN"/>
    <property type="match status" value="1"/>
</dbReference>
<dbReference type="AlphaFoldDB" id="A0A834ZSB1"/>
<protein>
    <submittedName>
        <fullName evidence="1">Uncharacterized protein</fullName>
    </submittedName>
</protein>
<evidence type="ECO:0000313" key="2">
    <source>
        <dbReference type="EMBL" id="KAF8412561.1"/>
    </source>
</evidence>
<dbReference type="EMBL" id="JABCRI010000001">
    <property type="protein sequence ID" value="KAF8412541.1"/>
    <property type="molecule type" value="Genomic_DNA"/>
</dbReference>
<accession>A0A834ZSB1</accession>
<name>A0A834ZSB1_TETSI</name>